<dbReference type="EMBL" id="JACHJN010000009">
    <property type="protein sequence ID" value="MBB5958990.1"/>
    <property type="molecule type" value="Genomic_DNA"/>
</dbReference>
<comment type="caution">
    <text evidence="3">The sequence shown here is derived from an EMBL/GenBank/DDBJ whole genome shotgun (WGS) entry which is preliminary data.</text>
</comment>
<proteinExistence type="predicted"/>
<evidence type="ECO:0000313" key="4">
    <source>
        <dbReference type="Proteomes" id="UP000547510"/>
    </source>
</evidence>
<feature type="transmembrane region" description="Helical" evidence="2">
    <location>
        <begin position="55"/>
        <end position="74"/>
    </location>
</feature>
<gene>
    <name evidence="3" type="ORF">FHS29_005599</name>
</gene>
<evidence type="ECO:0008006" key="5">
    <source>
        <dbReference type="Google" id="ProtNLM"/>
    </source>
</evidence>
<keyword evidence="2" id="KW-0472">Membrane</keyword>
<keyword evidence="4" id="KW-1185">Reference proteome</keyword>
<protein>
    <recommendedName>
        <fullName evidence="5">DUF2637 domain-containing protein</fullName>
    </recommendedName>
</protein>
<dbReference type="AlphaFoldDB" id="A0A841CP85"/>
<accession>A0A841CP85</accession>
<feature type="transmembrane region" description="Helical" evidence="2">
    <location>
        <begin position="86"/>
        <end position="103"/>
    </location>
</feature>
<name>A0A841CP85_9PSEU</name>
<feature type="region of interest" description="Disordered" evidence="1">
    <location>
        <begin position="188"/>
        <end position="212"/>
    </location>
</feature>
<dbReference type="Proteomes" id="UP000547510">
    <property type="component" value="Unassembled WGS sequence"/>
</dbReference>
<evidence type="ECO:0000256" key="2">
    <source>
        <dbReference type="SAM" id="Phobius"/>
    </source>
</evidence>
<dbReference type="RefSeq" id="WP_184695542.1">
    <property type="nucleotide sequence ID" value="NZ_JACHJN010000009.1"/>
</dbReference>
<keyword evidence="2" id="KW-1133">Transmembrane helix</keyword>
<reference evidence="3 4" key="1">
    <citation type="submission" date="2020-08" db="EMBL/GenBank/DDBJ databases">
        <title>Genomic Encyclopedia of Type Strains, Phase III (KMG-III): the genomes of soil and plant-associated and newly described type strains.</title>
        <authorList>
            <person name="Whitman W."/>
        </authorList>
    </citation>
    <scope>NUCLEOTIDE SEQUENCE [LARGE SCALE GENOMIC DNA]</scope>
    <source>
        <strain evidence="3 4">CECT 8640</strain>
    </source>
</reference>
<feature type="transmembrane region" description="Helical" evidence="2">
    <location>
        <begin position="153"/>
        <end position="173"/>
    </location>
</feature>
<evidence type="ECO:0000256" key="1">
    <source>
        <dbReference type="SAM" id="MobiDB-lite"/>
    </source>
</evidence>
<keyword evidence="2" id="KW-0812">Transmembrane</keyword>
<sequence length="283" mass="30764">MSRRHKDTNEPDETRAVRRLRARLAESHQLHGLAEDPLLHAVRLERFRVSITRSMWFFLALGLGFTTTGVHEFLAGRLAPTDPMWWGSWLVEPGLAGILVTLLRWEAEMLSRGLAVDARPVLWLKRLLLGATLVTNVWAALRPAFGPVNTGMVFLHLVIPLVVFLIAEVMPVIQHRCNAAKDRALAAADPTTTPTSRPVPTSAAVPPASSAAPLAPRMPVKLPAHLQQQLAEKAAQVRAEDRTITPADVQDAVNVPDAYAARLAEQLNAATTATNGQPVAAQG</sequence>
<organism evidence="3 4">
    <name type="scientific">Saccharothrix tamanrassetensis</name>
    <dbReference type="NCBI Taxonomy" id="1051531"/>
    <lineage>
        <taxon>Bacteria</taxon>
        <taxon>Bacillati</taxon>
        <taxon>Actinomycetota</taxon>
        <taxon>Actinomycetes</taxon>
        <taxon>Pseudonocardiales</taxon>
        <taxon>Pseudonocardiaceae</taxon>
        <taxon>Saccharothrix</taxon>
    </lineage>
</organism>
<feature type="transmembrane region" description="Helical" evidence="2">
    <location>
        <begin position="123"/>
        <end position="141"/>
    </location>
</feature>
<evidence type="ECO:0000313" key="3">
    <source>
        <dbReference type="EMBL" id="MBB5958990.1"/>
    </source>
</evidence>